<evidence type="ECO:0000313" key="2">
    <source>
        <dbReference type="EMBL" id="WFD38901.1"/>
    </source>
</evidence>
<keyword evidence="3" id="KW-1185">Reference proteome</keyword>
<accession>A0AAF0EXJ8</accession>
<feature type="chain" id="PRO_5042246516" evidence="1">
    <location>
        <begin position="19"/>
        <end position="201"/>
    </location>
</feature>
<keyword evidence="1" id="KW-0732">Signal</keyword>
<name>A0AAF0EXJ8_9BASI</name>
<evidence type="ECO:0000256" key="1">
    <source>
        <dbReference type="SAM" id="SignalP"/>
    </source>
</evidence>
<feature type="signal peptide" evidence="1">
    <location>
        <begin position="1"/>
        <end position="18"/>
    </location>
</feature>
<reference evidence="2" key="1">
    <citation type="submission" date="2023-03" db="EMBL/GenBank/DDBJ databases">
        <title>Mating type loci evolution in Malassezia.</title>
        <authorList>
            <person name="Coelho M.A."/>
        </authorList>
    </citation>
    <scope>NUCLEOTIDE SEQUENCE</scope>
    <source>
        <strain evidence="2">CBS 9431</strain>
    </source>
</reference>
<dbReference type="Proteomes" id="UP001217754">
    <property type="component" value="Chromosome 2"/>
</dbReference>
<dbReference type="EMBL" id="CP119959">
    <property type="protein sequence ID" value="WFD38901.1"/>
    <property type="molecule type" value="Genomic_DNA"/>
</dbReference>
<protein>
    <submittedName>
        <fullName evidence="2">Uncharacterized protein</fullName>
    </submittedName>
</protein>
<organism evidence="2 3">
    <name type="scientific">Malassezia japonica</name>
    <dbReference type="NCBI Taxonomy" id="223818"/>
    <lineage>
        <taxon>Eukaryota</taxon>
        <taxon>Fungi</taxon>
        <taxon>Dikarya</taxon>
        <taxon>Basidiomycota</taxon>
        <taxon>Ustilaginomycotina</taxon>
        <taxon>Malasseziomycetes</taxon>
        <taxon>Malasseziales</taxon>
        <taxon>Malasseziaceae</taxon>
        <taxon>Malassezia</taxon>
    </lineage>
</organism>
<sequence>MQKNIALLFATLAAVAMAATIEERSNDVKCKVAYEGQLELWMNKPSKSIGPVMSEKPVKPYGEMMMLFEEESKYFPVVKFVECNLKGKDENPDAKFGRLELVQETGMCIEHVPTDDAKLVALGMQECEYENVKHRSDKQAFKSTWDGKSDVSGISVVETDGKVHSQWRYKEEGKRKVVALTSEKAHFGHYNNLRVNKIKKN</sequence>
<dbReference type="GeneID" id="85225516"/>
<dbReference type="AlphaFoldDB" id="A0AAF0EXJ8"/>
<evidence type="ECO:0000313" key="3">
    <source>
        <dbReference type="Proteomes" id="UP001217754"/>
    </source>
</evidence>
<dbReference type="RefSeq" id="XP_060121798.1">
    <property type="nucleotide sequence ID" value="XM_060265815.1"/>
</dbReference>
<proteinExistence type="predicted"/>
<gene>
    <name evidence="2" type="ORF">MJAP1_001867</name>
</gene>